<accession>A0ABQ6N7J2</accession>
<dbReference type="EMBL" id="BRYB01002272">
    <property type="protein sequence ID" value="GMI42263.1"/>
    <property type="molecule type" value="Genomic_DNA"/>
</dbReference>
<dbReference type="SMART" id="SM00640">
    <property type="entry name" value="Glyco_32"/>
    <property type="match status" value="1"/>
</dbReference>
<dbReference type="InterPro" id="IPR013148">
    <property type="entry name" value="Glyco_hydro_32_N"/>
</dbReference>
<dbReference type="Pfam" id="PF08244">
    <property type="entry name" value="Glyco_hydro_32C"/>
    <property type="match status" value="1"/>
</dbReference>
<dbReference type="Proteomes" id="UP001165060">
    <property type="component" value="Unassembled WGS sequence"/>
</dbReference>
<dbReference type="InterPro" id="IPR023296">
    <property type="entry name" value="Glyco_hydro_beta-prop_sf"/>
</dbReference>
<gene>
    <name evidence="8" type="ORF">TeGR_g14781</name>
</gene>
<keyword evidence="9" id="KW-1185">Reference proteome</keyword>
<comment type="similarity">
    <text evidence="1 4">Belongs to the glycosyl hydrolase 32 family.</text>
</comment>
<dbReference type="Gene3D" id="2.115.10.20">
    <property type="entry name" value="Glycosyl hydrolase domain, family 43"/>
    <property type="match status" value="1"/>
</dbReference>
<evidence type="ECO:0000313" key="9">
    <source>
        <dbReference type="Proteomes" id="UP001165060"/>
    </source>
</evidence>
<evidence type="ECO:0000256" key="4">
    <source>
        <dbReference type="RuleBase" id="RU362110"/>
    </source>
</evidence>
<dbReference type="InterPro" id="IPR050551">
    <property type="entry name" value="Fructan_Metab_Enzymes"/>
</dbReference>
<keyword evidence="3 4" id="KW-0326">Glycosidase</keyword>
<evidence type="ECO:0000256" key="1">
    <source>
        <dbReference type="ARBA" id="ARBA00009902"/>
    </source>
</evidence>
<evidence type="ECO:0000259" key="7">
    <source>
        <dbReference type="Pfam" id="PF08244"/>
    </source>
</evidence>
<name>A0ABQ6N7J2_9STRA</name>
<evidence type="ECO:0000313" key="8">
    <source>
        <dbReference type="EMBL" id="GMI42263.1"/>
    </source>
</evidence>
<sequence length="465" mass="51870">MLSLLLLALPALAAASYDPRDFSKDLNLPGFHFVPYPFDWQNDPNGPLYDPVHDKYHLFYQYLTPRLWGHAVSDDLVSWTQLPVAISTDQWYDEGGVFSGSGTVLDDEDKNIILTISSSDNTEIFVAVPKDRSDPNLTEWEYGPNNPIYTTNARDPTEIMKTSDGKYRIVDGTASGSEIWECDGCETFEDLIQPNWHSIGMFQSNDNDPKYWECPDTFPLIGGNEGVWVSKYSDAGDHWYTGTYDEESGEFTPFDLEDRRYDTNDKFYASKTFLDTRDDPRRVLWGWLISPGIDSGSIGTQSAPRVVEADPNDPNLLVTYPIPELHRLRNEDTHVSLSDVSSTGEYLAVGNATLSSRMFNLVGTPSFPEGSECAVRVLSDETQSIFTDIPIPAGTTSVEILVDSSIVELFLDGGVTTTTSFVTNKSARNDVALVGGDDCVWSQVDAWEMSPFDYDASAVKDLYKQ</sequence>
<dbReference type="PANTHER" id="PTHR31953">
    <property type="entry name" value="BETA-FRUCTOFURANOSIDASE, INSOLUBLE ISOENZYME CWINV1-RELATED"/>
    <property type="match status" value="1"/>
</dbReference>
<organism evidence="8 9">
    <name type="scientific">Tetraparma gracilis</name>
    <dbReference type="NCBI Taxonomy" id="2962635"/>
    <lineage>
        <taxon>Eukaryota</taxon>
        <taxon>Sar</taxon>
        <taxon>Stramenopiles</taxon>
        <taxon>Ochrophyta</taxon>
        <taxon>Bolidophyceae</taxon>
        <taxon>Parmales</taxon>
        <taxon>Triparmaceae</taxon>
        <taxon>Tetraparma</taxon>
    </lineage>
</organism>
<dbReference type="SUPFAM" id="SSF75005">
    <property type="entry name" value="Arabinanase/levansucrase/invertase"/>
    <property type="match status" value="1"/>
</dbReference>
<comment type="caution">
    <text evidence="8">The sequence shown here is derived from an EMBL/GenBank/DDBJ whole genome shotgun (WGS) entry which is preliminary data.</text>
</comment>
<reference evidence="8 9" key="1">
    <citation type="journal article" date="2023" name="Commun. Biol.">
        <title>Genome analysis of Parmales, the sister group of diatoms, reveals the evolutionary specialization of diatoms from phago-mixotrophs to photoautotrophs.</title>
        <authorList>
            <person name="Ban H."/>
            <person name="Sato S."/>
            <person name="Yoshikawa S."/>
            <person name="Yamada K."/>
            <person name="Nakamura Y."/>
            <person name="Ichinomiya M."/>
            <person name="Sato N."/>
            <person name="Blanc-Mathieu R."/>
            <person name="Endo H."/>
            <person name="Kuwata A."/>
            <person name="Ogata H."/>
        </authorList>
    </citation>
    <scope>NUCLEOTIDE SEQUENCE [LARGE SCALE GENOMIC DNA]</scope>
</reference>
<keyword evidence="5" id="KW-0732">Signal</keyword>
<evidence type="ECO:0000256" key="5">
    <source>
        <dbReference type="SAM" id="SignalP"/>
    </source>
</evidence>
<feature type="domain" description="Glycosyl hydrolase family 32 C-terminal" evidence="7">
    <location>
        <begin position="393"/>
        <end position="434"/>
    </location>
</feature>
<dbReference type="Gene3D" id="2.60.120.560">
    <property type="entry name" value="Exo-inulinase, domain 1"/>
    <property type="match status" value="1"/>
</dbReference>
<feature type="chain" id="PRO_5045710198" evidence="5">
    <location>
        <begin position="16"/>
        <end position="465"/>
    </location>
</feature>
<evidence type="ECO:0000256" key="3">
    <source>
        <dbReference type="ARBA" id="ARBA00023295"/>
    </source>
</evidence>
<dbReference type="SUPFAM" id="SSF49899">
    <property type="entry name" value="Concanavalin A-like lectins/glucanases"/>
    <property type="match status" value="1"/>
</dbReference>
<protein>
    <submittedName>
        <fullName evidence="8">Uncharacterized protein</fullName>
    </submittedName>
</protein>
<feature type="domain" description="Glycosyl hydrolase family 32 N-terminal" evidence="6">
    <location>
        <begin position="32"/>
        <end position="316"/>
    </location>
</feature>
<feature type="signal peptide" evidence="5">
    <location>
        <begin position="1"/>
        <end position="15"/>
    </location>
</feature>
<proteinExistence type="inferred from homology"/>
<dbReference type="Pfam" id="PF00251">
    <property type="entry name" value="Glyco_hydro_32N"/>
    <property type="match status" value="1"/>
</dbReference>
<evidence type="ECO:0000259" key="6">
    <source>
        <dbReference type="Pfam" id="PF00251"/>
    </source>
</evidence>
<keyword evidence="2 4" id="KW-0378">Hydrolase</keyword>
<dbReference type="InterPro" id="IPR013189">
    <property type="entry name" value="Glyco_hydro_32_C"/>
</dbReference>
<dbReference type="InterPro" id="IPR013320">
    <property type="entry name" value="ConA-like_dom_sf"/>
</dbReference>
<evidence type="ECO:0000256" key="2">
    <source>
        <dbReference type="ARBA" id="ARBA00022801"/>
    </source>
</evidence>
<dbReference type="InterPro" id="IPR001362">
    <property type="entry name" value="Glyco_hydro_32"/>
</dbReference>